<dbReference type="Gene3D" id="3.30.9.10">
    <property type="entry name" value="D-Amino Acid Oxidase, subunit A, domain 2"/>
    <property type="match status" value="1"/>
</dbReference>
<sequence length="448" mass="49268">MNARLTSDNVEDVRKGPLLRPYWEDARRAEPPESFAAPLPSRADVVVVGAGLTGVEAARVLTEGGRSVIVLDAGRPGAGASTRNAGQIGRNFKHSFGELCANLGEETARRYFGELRLAYDAVAALGEADGEAIGWRKCSRVIGALSPAHLTRLTREYEHRARVLGEEIEVLDVSGISEELRSPLYHGGVRIVENGAIHPGLYYEFMERRALAAGARIEGYVAVQQIERATSAFEVRTTRGTIACGDVLVATNGYTDSALGWFKARLAPINSYMIATEALPATMWESILPRRRTYHDNRRRSHFMTFSPDGSRLMFGGRTGNDPAMLRHTADDLTKDLRFIFPALADVRITHAWTGRCAATGDLFPHVGVNPDGVHYALGYCFSGNAMGPYLARKAAARILGKRDEAQTIFDSQPFKALPLFARSRWTMLLLLNYYAWADRPKGLSRAI</sequence>
<dbReference type="InterPro" id="IPR036188">
    <property type="entry name" value="FAD/NAD-bd_sf"/>
</dbReference>
<proteinExistence type="predicted"/>
<dbReference type="InterPro" id="IPR006076">
    <property type="entry name" value="FAD-dep_OxRdtase"/>
</dbReference>
<feature type="domain" description="FAD dependent oxidoreductase" evidence="2">
    <location>
        <begin position="44"/>
        <end position="397"/>
    </location>
</feature>
<dbReference type="GO" id="GO:0016491">
    <property type="term" value="F:oxidoreductase activity"/>
    <property type="evidence" value="ECO:0007669"/>
    <property type="project" value="UniProtKB-KW"/>
</dbReference>
<name>A0A0P0RIL5_9BURK</name>
<dbReference type="PANTHER" id="PTHR13847">
    <property type="entry name" value="SARCOSINE DEHYDROGENASE-RELATED"/>
    <property type="match status" value="1"/>
</dbReference>
<protein>
    <submittedName>
        <fullName evidence="3">Oxidoreductase</fullName>
    </submittedName>
</protein>
<dbReference type="SUPFAM" id="SSF50965">
    <property type="entry name" value="Galactose oxidase, central domain"/>
    <property type="match status" value="1"/>
</dbReference>
<accession>A0A0P0RIL5</accession>
<evidence type="ECO:0000313" key="3">
    <source>
        <dbReference type="EMBL" id="ALL68419.1"/>
    </source>
</evidence>
<dbReference type="Proteomes" id="UP000019146">
    <property type="component" value="Chromosome 2"/>
</dbReference>
<evidence type="ECO:0000259" key="2">
    <source>
        <dbReference type="Pfam" id="PF01266"/>
    </source>
</evidence>
<reference evidence="3 4" key="1">
    <citation type="journal article" date="2014" name="Genome Announc.">
        <title>Draft Genome Sequence of the Haloacid-Degrading Burkholderia caribensis Strain MBA4.</title>
        <authorList>
            <person name="Pan Y."/>
            <person name="Kong K.F."/>
            <person name="Tsang J.S."/>
        </authorList>
    </citation>
    <scope>NUCLEOTIDE SEQUENCE [LARGE SCALE GENOMIC DNA]</scope>
    <source>
        <strain evidence="3 4">MBA4</strain>
    </source>
</reference>
<dbReference type="AlphaFoldDB" id="A0A0P0RIL5"/>
<dbReference type="EMBL" id="CP012747">
    <property type="protein sequence ID" value="ALL68419.1"/>
    <property type="molecule type" value="Genomic_DNA"/>
</dbReference>
<keyword evidence="1" id="KW-0560">Oxidoreductase</keyword>
<dbReference type="Pfam" id="PF01266">
    <property type="entry name" value="DAO"/>
    <property type="match status" value="1"/>
</dbReference>
<dbReference type="Gene3D" id="3.50.50.60">
    <property type="entry name" value="FAD/NAD(P)-binding domain"/>
    <property type="match status" value="1"/>
</dbReference>
<dbReference type="SUPFAM" id="SSF51905">
    <property type="entry name" value="FAD/NAD(P)-binding domain"/>
    <property type="match status" value="1"/>
</dbReference>
<dbReference type="PANTHER" id="PTHR13847:SF281">
    <property type="entry name" value="FAD DEPENDENT OXIDOREDUCTASE DOMAIN-CONTAINING PROTEIN"/>
    <property type="match status" value="1"/>
</dbReference>
<evidence type="ECO:0000256" key="1">
    <source>
        <dbReference type="ARBA" id="ARBA00023002"/>
    </source>
</evidence>
<gene>
    <name evidence="3" type="ORF">K788_0000523</name>
</gene>
<dbReference type="RefSeq" id="WP_082624987.1">
    <property type="nucleotide sequence ID" value="NZ_CP012747.1"/>
</dbReference>
<organism evidence="3 4">
    <name type="scientific">Paraburkholderia caribensis MBA4</name>
    <dbReference type="NCBI Taxonomy" id="1323664"/>
    <lineage>
        <taxon>Bacteria</taxon>
        <taxon>Pseudomonadati</taxon>
        <taxon>Pseudomonadota</taxon>
        <taxon>Betaproteobacteria</taxon>
        <taxon>Burkholderiales</taxon>
        <taxon>Burkholderiaceae</taxon>
        <taxon>Paraburkholderia</taxon>
    </lineage>
</organism>
<dbReference type="GO" id="GO:0005737">
    <property type="term" value="C:cytoplasm"/>
    <property type="evidence" value="ECO:0007669"/>
    <property type="project" value="TreeGrafter"/>
</dbReference>
<dbReference type="KEGG" id="bcai:K788_0000523"/>
<evidence type="ECO:0000313" key="4">
    <source>
        <dbReference type="Proteomes" id="UP000019146"/>
    </source>
</evidence>
<dbReference type="GeneID" id="69972134"/>
<dbReference type="InterPro" id="IPR011043">
    <property type="entry name" value="Gal_Oxase/kelch_b-propeller"/>
</dbReference>